<feature type="region of interest" description="Disordered" evidence="4">
    <location>
        <begin position="1"/>
        <end position="25"/>
    </location>
</feature>
<dbReference type="InterPro" id="IPR015943">
    <property type="entry name" value="WD40/YVTN_repeat-like_dom_sf"/>
</dbReference>
<gene>
    <name evidence="9" type="primary">LOC110422107</name>
</gene>
<evidence type="ECO:0000256" key="1">
    <source>
        <dbReference type="ARBA" id="ARBA00022574"/>
    </source>
</evidence>
<feature type="repeat" description="WD" evidence="3">
    <location>
        <begin position="1076"/>
        <end position="1115"/>
    </location>
</feature>
<organism evidence="8 9">
    <name type="scientific">Herrania umbratica</name>
    <dbReference type="NCBI Taxonomy" id="108875"/>
    <lineage>
        <taxon>Eukaryota</taxon>
        <taxon>Viridiplantae</taxon>
        <taxon>Streptophyta</taxon>
        <taxon>Embryophyta</taxon>
        <taxon>Tracheophyta</taxon>
        <taxon>Spermatophyta</taxon>
        <taxon>Magnoliopsida</taxon>
        <taxon>eudicotyledons</taxon>
        <taxon>Gunneridae</taxon>
        <taxon>Pentapetalae</taxon>
        <taxon>rosids</taxon>
        <taxon>malvids</taxon>
        <taxon>Malvales</taxon>
        <taxon>Malvaceae</taxon>
        <taxon>Byttnerioideae</taxon>
        <taxon>Herrania</taxon>
    </lineage>
</organism>
<proteinExistence type="predicted"/>
<evidence type="ECO:0000256" key="3">
    <source>
        <dbReference type="PROSITE-ProRule" id="PRU00221"/>
    </source>
</evidence>
<feature type="domain" description="Putative E3 ubiquitin-protein ligase LIN ARM repeats" evidence="7">
    <location>
        <begin position="535"/>
        <end position="699"/>
    </location>
</feature>
<dbReference type="InterPro" id="IPR011989">
    <property type="entry name" value="ARM-like"/>
</dbReference>
<dbReference type="InterPro" id="IPR001680">
    <property type="entry name" value="WD40_rpt"/>
</dbReference>
<evidence type="ECO:0000313" key="8">
    <source>
        <dbReference type="Proteomes" id="UP000504621"/>
    </source>
</evidence>
<feature type="domain" description="Putative E3 ubiquitin-protein ligase LIN N-terminal" evidence="5">
    <location>
        <begin position="32"/>
        <end position="184"/>
    </location>
</feature>
<dbReference type="GeneID" id="110422107"/>
<keyword evidence="1 3" id="KW-0853">WD repeat</keyword>
<dbReference type="InterPro" id="IPR056514">
    <property type="entry name" value="ARM_LIN_2nd"/>
</dbReference>
<feature type="domain" description="Putative E3 ubiquitin-protein ligase LIN ARM-like" evidence="6">
    <location>
        <begin position="701"/>
        <end position="1054"/>
    </location>
</feature>
<dbReference type="Gene3D" id="2.130.10.10">
    <property type="entry name" value="YVTN repeat-like/Quinoprotein amine dehydrogenase"/>
    <property type="match status" value="1"/>
</dbReference>
<dbReference type="Pfam" id="PF23568">
    <property type="entry name" value="ARM_LIN"/>
    <property type="match status" value="1"/>
</dbReference>
<dbReference type="InterPro" id="IPR056512">
    <property type="entry name" value="LIN_N"/>
</dbReference>
<dbReference type="SMART" id="SM00320">
    <property type="entry name" value="WD40"/>
    <property type="match status" value="3"/>
</dbReference>
<evidence type="ECO:0000259" key="5">
    <source>
        <dbReference type="Pfam" id="PF23568"/>
    </source>
</evidence>
<evidence type="ECO:0000256" key="4">
    <source>
        <dbReference type="SAM" id="MobiDB-lite"/>
    </source>
</evidence>
<evidence type="ECO:0000259" key="7">
    <source>
        <dbReference type="Pfam" id="PF23654"/>
    </source>
</evidence>
<reference evidence="9" key="1">
    <citation type="submission" date="2025-08" db="UniProtKB">
        <authorList>
            <consortium name="RefSeq"/>
        </authorList>
    </citation>
    <scope>IDENTIFICATION</scope>
    <source>
        <tissue evidence="9">Leaf</tissue>
    </source>
</reference>
<feature type="repeat" description="WD" evidence="3">
    <location>
        <begin position="1118"/>
        <end position="1151"/>
    </location>
</feature>
<dbReference type="InterPro" id="IPR036322">
    <property type="entry name" value="WD40_repeat_dom_sf"/>
</dbReference>
<dbReference type="InterPro" id="IPR055566">
    <property type="entry name" value="ARM_LIN"/>
</dbReference>
<dbReference type="Gene3D" id="1.25.10.10">
    <property type="entry name" value="Leucine-rich Repeat Variant"/>
    <property type="match status" value="1"/>
</dbReference>
<dbReference type="PANTHER" id="PTHR35549">
    <property type="entry name" value="OS04G0584500 PROTEIN"/>
    <property type="match status" value="1"/>
</dbReference>
<dbReference type="PROSITE" id="PS50294">
    <property type="entry name" value="WD_REPEATS_REGION"/>
    <property type="match status" value="1"/>
</dbReference>
<dbReference type="Pfam" id="PF23654">
    <property type="entry name" value="ARM_LIN_2nd"/>
    <property type="match status" value="1"/>
</dbReference>
<sequence>MSSNFMAPVSPPSSPSDLASSCDHDSPDLESIRVLVFSINRYICELITDNETRNSLRLKCTSRLNFQKQEFFEFSEQAVLSNLYWGIDSIEAAFQSKWPEEKTSRLKNSEKMLQVPALLDEQGVTAGVPNEYLVCCSYFYLSMVKNLQKDQLQAALHFLQALLVSPILVRTEFASELCESLFLSCTKCETQDMGQMRRLQSVPHKDSAEDNLGELTRQMARRYKHWLMYYRVMLYGETTQQQHGRSDILPPAYESENFRHETASCTEFSKSTEHRHQGQSNFKQIEYEKVHPIDPQEDITESMKNETQASRKAKENHVLGKAIKDWDHIPRLQLLNMQLYRNTSSKRLQDVLKESQSDTLSVNSGYMDFEDEYGSEENMEDYKTLLDTTRTDADDQEQASCDQKLHPLYGTSGQGNKAIMFPQAPECPTDEDVIEANIAKYFPEILIRSVKDINLSMLEIGDKKVNTLHHVEDDQSQLESQKVQLFDHIAPTYRQSKSLIQMKQERTAAREKLDSYCWGKYSELCLSSRKDSKSELLEIIENAVSKLCFSDGLEKSGKDYAVEVTAISRMLNNKQGVKYAMLKDVILDQLLIAVSTSKEETVIRASVTVLTTIISANISLIEDIKRKGLQLSDLARALKHNVHEAATLIYLIKPSPAEIKTLELLPTLVEVICTSDSYRCRPPKSVPLTPPAASLMIIEVLVTAFDFATNNMHLAAINSPRVLSGLLDVARNHSLEEHISLATILVKCMQFDGQCRKHIYQVIPVAPFIHLLQSNEKRAWVIALEFFHEILQIPRSSAIKQLQQIQREGGISIMSMLMTCVRQLQPDYQILAANLLLQLDTLENSSCKSVFRKEAMQVLLQSIASEESSNSQLLSAFILSNIGGTYAWTGESCTVAWLVKKAGLTSMYHRNMIRNFDWLDQSLQDAGIDSWCSKIARSFSEFGEPTFIALQKGLRSQIKRVARDSLTTIAWLGCEISKTSDRLRYSACEILLGEVEKFLHPGMDLEERLLACLCIYNYASGKGMKKLIHFSEGVRESLRRFSNVIWMAEELHRVADFYLSNKSRISCVHTQILEASHRYSGAVTALVYYKGMLYSGYSDGSIKVWDVRKQSATLVWDIKEHKKAVTCFSLFEPGESLLSGSADKTIRVWQMVQNKLECIEVIATKEPIQKLEAYGQMIFVITLGHRFKVFDSARAVNSICKSRSVKCMRIIQGRIYAGCTDSSIQELSITSNNEREIKAPVKKWRMHSKPINSIIVYRDWLYSASSMVEGSNIREWRRNSEPQMSMVPEKGANILAMEVVEDFIYLNCSSSASSLQIWLRGTQQKVGRISAGSKITSLITANDIVLCGTESGIIKGWIPL</sequence>
<evidence type="ECO:0000259" key="6">
    <source>
        <dbReference type="Pfam" id="PF23628"/>
    </source>
</evidence>
<dbReference type="Pfam" id="PF00400">
    <property type="entry name" value="WD40"/>
    <property type="match status" value="2"/>
</dbReference>
<evidence type="ECO:0000256" key="2">
    <source>
        <dbReference type="ARBA" id="ARBA00022737"/>
    </source>
</evidence>
<dbReference type="SUPFAM" id="SSF48371">
    <property type="entry name" value="ARM repeat"/>
    <property type="match status" value="1"/>
</dbReference>
<protein>
    <submittedName>
        <fullName evidence="9">E3 ubiquitin-protein ligase LIN-1</fullName>
    </submittedName>
</protein>
<keyword evidence="8" id="KW-1185">Reference proteome</keyword>
<dbReference type="PROSITE" id="PS00678">
    <property type="entry name" value="WD_REPEATS_1"/>
    <property type="match status" value="1"/>
</dbReference>
<keyword evidence="2" id="KW-0677">Repeat</keyword>
<dbReference type="PROSITE" id="PS50082">
    <property type="entry name" value="WD_REPEATS_2"/>
    <property type="match status" value="2"/>
</dbReference>
<dbReference type="InterPro" id="IPR019775">
    <property type="entry name" value="WD40_repeat_CS"/>
</dbReference>
<dbReference type="RefSeq" id="XP_021291564.1">
    <property type="nucleotide sequence ID" value="XM_021435889.1"/>
</dbReference>
<dbReference type="InterPro" id="IPR016024">
    <property type="entry name" value="ARM-type_fold"/>
</dbReference>
<dbReference type="OrthoDB" id="6262491at2759"/>
<dbReference type="Proteomes" id="UP000504621">
    <property type="component" value="Unplaced"/>
</dbReference>
<dbReference type="PANTHER" id="PTHR35549:SF2">
    <property type="entry name" value="TRANSDUCIN_WD40 REPEAT-LIKE SUPERFAMILY PROTEIN"/>
    <property type="match status" value="1"/>
</dbReference>
<evidence type="ECO:0000313" key="9">
    <source>
        <dbReference type="RefSeq" id="XP_021291564.1"/>
    </source>
</evidence>
<accession>A0A6J1AYT4</accession>
<dbReference type="Pfam" id="PF23628">
    <property type="entry name" value="ARM_LIN_C"/>
    <property type="match status" value="1"/>
</dbReference>
<name>A0A6J1AYT4_9ROSI</name>
<dbReference type="SUPFAM" id="SSF50978">
    <property type="entry name" value="WD40 repeat-like"/>
    <property type="match status" value="1"/>
</dbReference>